<dbReference type="Proteomes" id="UP001148662">
    <property type="component" value="Unassembled WGS sequence"/>
</dbReference>
<evidence type="ECO:0000313" key="2">
    <source>
        <dbReference type="Proteomes" id="UP001148662"/>
    </source>
</evidence>
<accession>A0ACC1T1L3</accession>
<keyword evidence="2" id="KW-1185">Reference proteome</keyword>
<proteinExistence type="predicted"/>
<reference evidence="1" key="1">
    <citation type="submission" date="2022-07" db="EMBL/GenBank/DDBJ databases">
        <title>Genome Sequence of Phlebia brevispora.</title>
        <authorList>
            <person name="Buettner E."/>
        </authorList>
    </citation>
    <scope>NUCLEOTIDE SEQUENCE</scope>
    <source>
        <strain evidence="1">MPL23</strain>
    </source>
</reference>
<evidence type="ECO:0000313" key="1">
    <source>
        <dbReference type="EMBL" id="KAJ3551124.1"/>
    </source>
</evidence>
<name>A0ACC1T1L3_9APHY</name>
<organism evidence="1 2">
    <name type="scientific">Phlebia brevispora</name>
    <dbReference type="NCBI Taxonomy" id="194682"/>
    <lineage>
        <taxon>Eukaryota</taxon>
        <taxon>Fungi</taxon>
        <taxon>Dikarya</taxon>
        <taxon>Basidiomycota</taxon>
        <taxon>Agaricomycotina</taxon>
        <taxon>Agaricomycetes</taxon>
        <taxon>Polyporales</taxon>
        <taxon>Meruliaceae</taxon>
        <taxon>Phlebia</taxon>
    </lineage>
</organism>
<gene>
    <name evidence="1" type="ORF">NM688_g4913</name>
</gene>
<comment type="caution">
    <text evidence="1">The sequence shown here is derived from an EMBL/GenBank/DDBJ whole genome shotgun (WGS) entry which is preliminary data.</text>
</comment>
<dbReference type="EMBL" id="JANHOG010000860">
    <property type="protein sequence ID" value="KAJ3551124.1"/>
    <property type="molecule type" value="Genomic_DNA"/>
</dbReference>
<protein>
    <submittedName>
        <fullName evidence="1">Uncharacterized protein</fullName>
    </submittedName>
</protein>
<sequence>MLALYLAFILSVAPALAQLVPSTPSRGFPPQKGQFLEATAIVTNSQNHSALECWRLTDPFTTSSEAGTAGAATLNIENFANTTYTVLPPRFEGGVHNAPHPQLVVFLSGVAHVTLPQGTDDTFVVGGSDGLIFAVDTVGGGHNTSYPSNMETRALQIPFTGGIIPPHIVLNSGPCTTSDQLVTIS</sequence>